<dbReference type="EMBL" id="JACASE010000001">
    <property type="protein sequence ID" value="KAF6505939.1"/>
    <property type="molecule type" value="Genomic_DNA"/>
</dbReference>
<proteinExistence type="predicted"/>
<gene>
    <name evidence="1" type="ORF">HJG63_007819</name>
</gene>
<name>A0A7J8KAT7_ROUAE</name>
<sequence length="125" mass="13449">MGCSMGTAQLNTRMENSGRRHLTGEPTFLTQVPKESDANTPSALSIAFIYCLLRIQSPLGEGSSLGTMGSACSLLGCIWGWDQGTIPGGSSHSPAFANIHRELVVATYPQQQVCVLFFFSLPHFL</sequence>
<dbReference type="Proteomes" id="UP000593571">
    <property type="component" value="Unassembled WGS sequence"/>
</dbReference>
<protein>
    <submittedName>
        <fullName evidence="1">Uncharacterized protein</fullName>
    </submittedName>
</protein>
<reference evidence="1 2" key="1">
    <citation type="journal article" date="2020" name="Nature">
        <title>Six reference-quality genomes reveal evolution of bat adaptations.</title>
        <authorList>
            <person name="Jebb D."/>
            <person name="Huang Z."/>
            <person name="Pippel M."/>
            <person name="Hughes G.M."/>
            <person name="Lavrichenko K."/>
            <person name="Devanna P."/>
            <person name="Winkler S."/>
            <person name="Jermiin L.S."/>
            <person name="Skirmuntt E.C."/>
            <person name="Katzourakis A."/>
            <person name="Burkitt-Gray L."/>
            <person name="Ray D.A."/>
            <person name="Sullivan K.A.M."/>
            <person name="Roscito J.G."/>
            <person name="Kirilenko B.M."/>
            <person name="Davalos L.M."/>
            <person name="Corthals A.P."/>
            <person name="Power M.L."/>
            <person name="Jones G."/>
            <person name="Ransome R.D."/>
            <person name="Dechmann D.K.N."/>
            <person name="Locatelli A.G."/>
            <person name="Puechmaille S.J."/>
            <person name="Fedrigo O."/>
            <person name="Jarvis E.D."/>
            <person name="Hiller M."/>
            <person name="Vernes S.C."/>
            <person name="Myers E.W."/>
            <person name="Teeling E.C."/>
        </authorList>
    </citation>
    <scope>NUCLEOTIDE SEQUENCE [LARGE SCALE GENOMIC DNA]</scope>
    <source>
        <strain evidence="1">MRouAeg1</strain>
        <tissue evidence="1">Muscle</tissue>
    </source>
</reference>
<keyword evidence="2" id="KW-1185">Reference proteome</keyword>
<dbReference type="AlphaFoldDB" id="A0A7J8KAT7"/>
<evidence type="ECO:0000313" key="1">
    <source>
        <dbReference type="EMBL" id="KAF6505939.1"/>
    </source>
</evidence>
<organism evidence="1 2">
    <name type="scientific">Rousettus aegyptiacus</name>
    <name type="common">Egyptian fruit bat</name>
    <name type="synonym">Pteropus aegyptiacus</name>
    <dbReference type="NCBI Taxonomy" id="9407"/>
    <lineage>
        <taxon>Eukaryota</taxon>
        <taxon>Metazoa</taxon>
        <taxon>Chordata</taxon>
        <taxon>Craniata</taxon>
        <taxon>Vertebrata</taxon>
        <taxon>Euteleostomi</taxon>
        <taxon>Mammalia</taxon>
        <taxon>Eutheria</taxon>
        <taxon>Laurasiatheria</taxon>
        <taxon>Chiroptera</taxon>
        <taxon>Yinpterochiroptera</taxon>
        <taxon>Pteropodoidea</taxon>
        <taxon>Pteropodidae</taxon>
        <taxon>Rousettinae</taxon>
        <taxon>Rousettus</taxon>
    </lineage>
</organism>
<evidence type="ECO:0000313" key="2">
    <source>
        <dbReference type="Proteomes" id="UP000593571"/>
    </source>
</evidence>
<accession>A0A7J8KAT7</accession>
<comment type="caution">
    <text evidence="1">The sequence shown here is derived from an EMBL/GenBank/DDBJ whole genome shotgun (WGS) entry which is preliminary data.</text>
</comment>